<dbReference type="PANTHER" id="PTHR47447">
    <property type="entry name" value="OS03G0856100 PROTEIN"/>
    <property type="match status" value="1"/>
</dbReference>
<dbReference type="NCBIfam" id="TIGR00756">
    <property type="entry name" value="PPR"/>
    <property type="match status" value="3"/>
</dbReference>
<feature type="repeat" description="PPR" evidence="5">
    <location>
        <begin position="215"/>
        <end position="249"/>
    </location>
</feature>
<dbReference type="VEuPathDB" id="FungiDB:LCOR_00423.1"/>
<dbReference type="Proteomes" id="UP000027586">
    <property type="component" value="Unassembled WGS sequence"/>
</dbReference>
<evidence type="ECO:0000256" key="1">
    <source>
        <dbReference type="ARBA" id="ARBA00006192"/>
    </source>
</evidence>
<dbReference type="Pfam" id="PF13041">
    <property type="entry name" value="PPR_2"/>
    <property type="match status" value="2"/>
</dbReference>
<feature type="repeat" description="PPR" evidence="5">
    <location>
        <begin position="145"/>
        <end position="179"/>
    </location>
</feature>
<dbReference type="STRING" id="1263082.A0A068RER8"/>
<feature type="repeat" description="PPR" evidence="5">
    <location>
        <begin position="430"/>
        <end position="464"/>
    </location>
</feature>
<dbReference type="Pfam" id="PF23276">
    <property type="entry name" value="TPR_24"/>
    <property type="match status" value="1"/>
</dbReference>
<feature type="domain" description="Pentatricopeptide repeat-containing protein-mitochondrial" evidence="6">
    <location>
        <begin position="289"/>
        <end position="421"/>
    </location>
</feature>
<evidence type="ECO:0000256" key="4">
    <source>
        <dbReference type="ARBA" id="ARBA00044511"/>
    </source>
</evidence>
<name>A0A068RER8_9FUNG</name>
<dbReference type="OrthoDB" id="185373at2759"/>
<evidence type="ECO:0000313" key="7">
    <source>
        <dbReference type="EMBL" id="CDH48648.1"/>
    </source>
</evidence>
<protein>
    <recommendedName>
        <fullName evidence="6">Pentatricopeptide repeat-containing protein-mitochondrial domain-containing protein</fullName>
    </recommendedName>
</protein>
<dbReference type="InterPro" id="IPR011990">
    <property type="entry name" value="TPR-like_helical_dom_sf"/>
</dbReference>
<gene>
    <name evidence="7" type="ORF">LCOR_00423.1</name>
</gene>
<dbReference type="AlphaFoldDB" id="A0A068RER8"/>
<accession>A0A068RER8</accession>
<evidence type="ECO:0000256" key="3">
    <source>
        <dbReference type="ARBA" id="ARBA00044493"/>
    </source>
</evidence>
<feature type="repeat" description="PPR" evidence="5">
    <location>
        <begin position="465"/>
        <end position="499"/>
    </location>
</feature>
<feature type="repeat" description="PPR" evidence="5">
    <location>
        <begin position="180"/>
        <end position="214"/>
    </location>
</feature>
<dbReference type="Gene3D" id="1.25.40.10">
    <property type="entry name" value="Tetratricopeptide repeat domain"/>
    <property type="match status" value="3"/>
</dbReference>
<reference evidence="7" key="1">
    <citation type="submission" date="2013-08" db="EMBL/GenBank/DDBJ databases">
        <title>Gene expansion shapes genome architecture in the human pathogen Lichtheimia corymbifera: an evolutionary genomics analysis in the ancient terrestrial Mucorales (Mucoromycotina).</title>
        <authorList>
            <person name="Schwartze V.U."/>
            <person name="Winter S."/>
            <person name="Shelest E."/>
            <person name="Marcet-Houben M."/>
            <person name="Horn F."/>
            <person name="Wehner S."/>
            <person name="Hoffmann K."/>
            <person name="Riege K."/>
            <person name="Sammeth M."/>
            <person name="Nowrousian M."/>
            <person name="Valiante V."/>
            <person name="Linde J."/>
            <person name="Jacobsen I.D."/>
            <person name="Marz M."/>
            <person name="Brakhage A.A."/>
            <person name="Gabaldon T."/>
            <person name="Bocker S."/>
            <person name="Voigt K."/>
        </authorList>
    </citation>
    <scope>NUCLEOTIDE SEQUENCE [LARGE SCALE GENOMIC DNA]</scope>
    <source>
        <strain evidence="7">FSU 9682</strain>
    </source>
</reference>
<comment type="function">
    <text evidence="3">Regulates mitochondrial small subunit maturation by controlling 15S rRNA 5'-end processing. Localizes to the 5' precursor of the 15S rRNA in a position that is subsequently occupied by mS47 in the mature yeast mtSSU. Uses structure and sequence-specific RNA recognition, binding to a single-stranded region of the precursor and specifically recognizing bases -6 to -1. The exchange of Ccm1 for mS47 is coupled to the irreversible removal of precursor rRNA that is accompanied by conformational changes of the mitoribosomal proteins uS5m and mS26. These conformational changes signal completion of 5'-end rRNA processing through protection of the mature 5'-end of the 15S rRNA and stabilization of mS47. The removal of the 5' precursor together with the dissociation of Ccm1 may be catalyzed by the 5'-3' exoribonuclease Pet127. Involved in the specific removal of group I introns in mitochondrial encoded transcripts.</text>
</comment>
<feature type="repeat" description="PPR" evidence="5">
    <location>
        <begin position="323"/>
        <end position="357"/>
    </location>
</feature>
<keyword evidence="8" id="KW-1185">Reference proteome</keyword>
<sequence>MPGPSFVRVCCSFQFPLAVMFRFTRLTRTLPRTALVQPRRFNATSTGTGLGADTGNATPNIITYNHPTAPLAAYNQRLATRLRLNMNGQRLLKQVLAITKEIKAANLKFDLNTYNALLVAHARARDTQGLLKTLKQMQADGIKPALDSYNTLMEGFAARGATEHQNNIIDAMKQDNVEPTVTTYAHWMQGLCNDQQLEHAVDLLETMKQSGVTPNEACYVILIGACLRWQDPEMAFKLLQEAEESGVAVESNPRIYLDVMRATSWNNKYEMVAYCWDKSVTALNMRPDEGTCLHVLGVAARAGDAKLATKVIRQLSTSGYPYKEHYFTPLMEAFVQKKDLKSAFNVLDIMRVSGVTPTSRTTLLIQERLRSGGVRAIDNAYYVLEELRKEGRKVDVTAFNAILGLCAEAADLERTVATYREAKHLGVAPDIDTYNNVLEACVRTRTKGMGNVVIEEMKKAGVTPDIQTYVKMIALECTQKDYEGAFSYLEEMKGYGVVPPQECYENLAHKLAAARDPRFHMALEEMETFGYPVHHKIRGLWKS</sequence>
<proteinExistence type="inferred from homology"/>
<evidence type="ECO:0000256" key="5">
    <source>
        <dbReference type="PROSITE-ProRule" id="PRU00708"/>
    </source>
</evidence>
<keyword evidence="2" id="KW-0677">Repeat</keyword>
<evidence type="ECO:0000256" key="2">
    <source>
        <dbReference type="ARBA" id="ARBA00022737"/>
    </source>
</evidence>
<dbReference type="PROSITE" id="PS51375">
    <property type="entry name" value="PPR"/>
    <property type="match status" value="8"/>
</dbReference>
<dbReference type="InterPro" id="IPR002885">
    <property type="entry name" value="PPR_rpt"/>
</dbReference>
<dbReference type="EMBL" id="CBTN010000001">
    <property type="protein sequence ID" value="CDH48648.1"/>
    <property type="molecule type" value="Genomic_DNA"/>
</dbReference>
<evidence type="ECO:0000259" key="6">
    <source>
        <dbReference type="Pfam" id="PF23276"/>
    </source>
</evidence>
<dbReference type="InterPro" id="IPR057027">
    <property type="entry name" value="TPR_mt"/>
</dbReference>
<comment type="caution">
    <text evidence="7">The sequence shown here is derived from an EMBL/GenBank/DDBJ whole genome shotgun (WGS) entry which is preliminary data.</text>
</comment>
<dbReference type="Pfam" id="PF13812">
    <property type="entry name" value="PPR_3"/>
    <property type="match status" value="1"/>
</dbReference>
<evidence type="ECO:0000313" key="8">
    <source>
        <dbReference type="Proteomes" id="UP000027586"/>
    </source>
</evidence>
<feature type="repeat" description="PPR" evidence="5">
    <location>
        <begin position="110"/>
        <end position="144"/>
    </location>
</feature>
<feature type="repeat" description="PPR" evidence="5">
    <location>
        <begin position="395"/>
        <end position="429"/>
    </location>
</feature>
<organism evidence="7 8">
    <name type="scientific">Lichtheimia corymbifera JMRC:FSU:9682</name>
    <dbReference type="NCBI Taxonomy" id="1263082"/>
    <lineage>
        <taxon>Eukaryota</taxon>
        <taxon>Fungi</taxon>
        <taxon>Fungi incertae sedis</taxon>
        <taxon>Mucoromycota</taxon>
        <taxon>Mucoromycotina</taxon>
        <taxon>Mucoromycetes</taxon>
        <taxon>Mucorales</taxon>
        <taxon>Lichtheimiaceae</taxon>
        <taxon>Lichtheimia</taxon>
    </lineage>
</organism>
<comment type="similarity">
    <text evidence="1">Belongs to the CCM1 family.</text>
</comment>
<comment type="subunit">
    <text evidence="4">Binds to mitochondrial small subunit 15S rRNA.</text>
</comment>
<dbReference type="PANTHER" id="PTHR47447:SF17">
    <property type="entry name" value="OS12G0638900 PROTEIN"/>
    <property type="match status" value="1"/>
</dbReference>